<evidence type="ECO:0000256" key="2">
    <source>
        <dbReference type="SAM" id="MobiDB-lite"/>
    </source>
</evidence>
<feature type="region of interest" description="Disordered" evidence="2">
    <location>
        <begin position="1085"/>
        <end position="1139"/>
    </location>
</feature>
<protein>
    <recommendedName>
        <fullName evidence="3">Pleckstrin homology domain-containing protein</fullName>
    </recommendedName>
</protein>
<evidence type="ECO:0000313" key="5">
    <source>
        <dbReference type="Proteomes" id="UP001648503"/>
    </source>
</evidence>
<evidence type="ECO:0000259" key="3">
    <source>
        <dbReference type="Pfam" id="PF12814"/>
    </source>
</evidence>
<dbReference type="Pfam" id="PF12814">
    <property type="entry name" value="Mcp5_PH"/>
    <property type="match status" value="1"/>
</dbReference>
<keyword evidence="1" id="KW-0175">Coiled coil</keyword>
<gene>
    <name evidence="4" type="ORF">BASA50_002608</name>
</gene>
<feature type="compositionally biased region" description="Polar residues" evidence="2">
    <location>
        <begin position="204"/>
        <end position="221"/>
    </location>
</feature>
<dbReference type="InterPro" id="IPR024774">
    <property type="entry name" value="PH_dom-Mcp5-type"/>
</dbReference>
<organism evidence="4 5">
    <name type="scientific">Batrachochytrium salamandrivorans</name>
    <dbReference type="NCBI Taxonomy" id="1357716"/>
    <lineage>
        <taxon>Eukaryota</taxon>
        <taxon>Fungi</taxon>
        <taxon>Fungi incertae sedis</taxon>
        <taxon>Chytridiomycota</taxon>
        <taxon>Chytridiomycota incertae sedis</taxon>
        <taxon>Chytridiomycetes</taxon>
        <taxon>Rhizophydiales</taxon>
        <taxon>Rhizophydiales incertae sedis</taxon>
        <taxon>Batrachochytrium</taxon>
    </lineage>
</organism>
<name>A0ABQ8FKU3_9FUNG</name>
<comment type="caution">
    <text evidence="4">The sequence shown here is derived from an EMBL/GenBank/DDBJ whole genome shotgun (WGS) entry which is preliminary data.</text>
</comment>
<accession>A0ABQ8FKU3</accession>
<feature type="region of interest" description="Disordered" evidence="2">
    <location>
        <begin position="855"/>
        <end position="896"/>
    </location>
</feature>
<evidence type="ECO:0000256" key="1">
    <source>
        <dbReference type="SAM" id="Coils"/>
    </source>
</evidence>
<feature type="compositionally biased region" description="Polar residues" evidence="2">
    <location>
        <begin position="860"/>
        <end position="872"/>
    </location>
</feature>
<feature type="region of interest" description="Disordered" evidence="2">
    <location>
        <begin position="403"/>
        <end position="427"/>
    </location>
</feature>
<feature type="region of interest" description="Disordered" evidence="2">
    <location>
        <begin position="1014"/>
        <end position="1068"/>
    </location>
</feature>
<feature type="region of interest" description="Disordered" evidence="2">
    <location>
        <begin position="85"/>
        <end position="145"/>
    </location>
</feature>
<dbReference type="InterPro" id="IPR053005">
    <property type="entry name" value="Nuclear_Pos-Cytoskel_Interact"/>
</dbReference>
<reference evidence="4 5" key="1">
    <citation type="submission" date="2021-02" db="EMBL/GenBank/DDBJ databases">
        <title>Variation within the Batrachochytrium salamandrivorans European outbreak.</title>
        <authorList>
            <person name="Kelly M."/>
            <person name="Pasmans F."/>
            <person name="Shea T.P."/>
            <person name="Munoz J.F."/>
            <person name="Carranza S."/>
            <person name="Cuomo C.A."/>
            <person name="Martel A."/>
        </authorList>
    </citation>
    <scope>NUCLEOTIDE SEQUENCE [LARGE SCALE GENOMIC DNA]</scope>
    <source>
        <strain evidence="4 5">AMFP18/2</strain>
    </source>
</reference>
<feature type="coiled-coil region" evidence="1">
    <location>
        <begin position="506"/>
        <end position="533"/>
    </location>
</feature>
<feature type="compositionally biased region" description="Polar residues" evidence="2">
    <location>
        <begin position="135"/>
        <end position="145"/>
    </location>
</feature>
<dbReference type="InterPro" id="IPR011993">
    <property type="entry name" value="PH-like_dom_sf"/>
</dbReference>
<sequence length="1165" mass="128357">MITDCSPGDAASSRSNDMAYALVGPASAKLEKCSRSDLVQLLLDLEQRLADRDMDCELAANVGQAMLVDMQRLQCRVEELEQQPQQSAKLQAQPLQQSAKLQEQPPQRPQKQRLHRRSASARPVQSHMASVPDKSPNSITMFSPVGNVNTTPKTISSILSISPMNNSTPRTLTLPRSSKISSALPSTSISSMVWKSSKRRSIQEQRPFNASPVESITTPNGIPQRRYISDAGISSSDHTPRSSNNGTMKLDASLASEIEMSLVVQTRELRFRLSEEHAKRCSLEATLSTLHADFDALKKKNGQLERSNSSNADTTWNLEVEISSLQDRNASLTTHMDKIKREKQSLLSVVAQQKEALESASSRELELAKECILHRTALETARRASERTISSLKRERADALKSLEEERKASAEAVPPSWRKQPRHLTEKSDSLSSLKLNLPPCISTFTHKDTALVSLSDAISPVDPLSTSCDSATTALVEYRAIAQQPTQDEMDTANARICDLSQHADGLTKERDELRAMLSSVQEELHQLQSQHLDSYHTVNETESPQGSSSDVVNDKSLYWYVAASQQPTISDTQALVTSCVASQTQTESPLLRDISLQISMCSSSIDHATQTSHITLSEMAIIHPADVSLDISDDVLNVVDDAASLRSSGHPDDQLQLSIEADKTSLPEIDGISVVSVGSDNGISGTSFETPSHISAWDPIAASTDTQARSTVPLGVDCVTFTMIGSYFHKYNRFGSRPQLRYCWIQPNTRCIHWTEKDPSQAFHRGMGVKGDRSLYIGSMQWTDPPSTMVKNFPPTDANAIIIKSPSRTLKLVPLSWENHDKWVSAITLLILKTRPSTVPMHQQLLMSDTEVVTKPDGSSSTDTHTKTSCAAERQYSSHRSRNGCDYTSDGDDVEEEMETELVRPAWSRNRFQQRKVSENLLTVSEMLAEENVELVRSVSTRRVKGSTVSILAAPTPTSTPTLSFMSVSELGTGRLMRRRGSTVVPSPRPMFDLQRRRTHTVGMADLGEVGRSRSTSTSFNESRTRMSGRSSIATTTPTRTRQFSSLSLSNQHDRLSESMSSPVSPSRFRFFSARTYVADVGTDTPGTPQPAALMTGSSSPYSVADPQDSGRIPSSSRYARRHRNTTLTPKNGKTELSYDRISPFVSDVRATTPLAAKMARK</sequence>
<dbReference type="PANTHER" id="PTHR28190">
    <property type="entry name" value="NUCLEAR MIGRATION PROTEIN NUM1"/>
    <property type="match status" value="1"/>
</dbReference>
<dbReference type="PANTHER" id="PTHR28190:SF2">
    <property type="entry name" value="MIGRATION PROTEIN, PUTATIVE (AFU_ORTHOLOGUE AFUA_2G07730)-RELATED"/>
    <property type="match status" value="1"/>
</dbReference>
<evidence type="ECO:0000313" key="4">
    <source>
        <dbReference type="EMBL" id="KAH6600021.1"/>
    </source>
</evidence>
<feature type="region of interest" description="Disordered" evidence="2">
    <location>
        <begin position="197"/>
        <end position="226"/>
    </location>
</feature>
<feature type="compositionally biased region" description="Low complexity" evidence="2">
    <location>
        <begin position="85"/>
        <end position="105"/>
    </location>
</feature>
<dbReference type="Gene3D" id="2.30.29.30">
    <property type="entry name" value="Pleckstrin-homology domain (PH domain)/Phosphotyrosine-binding domain (PTB)"/>
    <property type="match status" value="1"/>
</dbReference>
<dbReference type="Proteomes" id="UP001648503">
    <property type="component" value="Unassembled WGS sequence"/>
</dbReference>
<feature type="domain" description="Pleckstrin homology" evidence="3">
    <location>
        <begin position="720"/>
        <end position="834"/>
    </location>
</feature>
<feature type="compositionally biased region" description="Polar residues" evidence="2">
    <location>
        <begin position="1016"/>
        <end position="1054"/>
    </location>
</feature>
<dbReference type="EMBL" id="JAFCIX010000051">
    <property type="protein sequence ID" value="KAH6600021.1"/>
    <property type="molecule type" value="Genomic_DNA"/>
</dbReference>
<keyword evidence="5" id="KW-1185">Reference proteome</keyword>
<feature type="compositionally biased region" description="Basic residues" evidence="2">
    <location>
        <begin position="110"/>
        <end position="119"/>
    </location>
</feature>
<proteinExistence type="predicted"/>